<evidence type="ECO:0000256" key="1">
    <source>
        <dbReference type="SAM" id="MobiDB-lite"/>
    </source>
</evidence>
<dbReference type="Proteomes" id="UP000652219">
    <property type="component" value="Unassembled WGS sequence"/>
</dbReference>
<reference evidence="2 3" key="1">
    <citation type="journal article" date="2020" name="Phytopathology">
        <title>Genome Sequence Resources of Colletotrichum truncatum, C. plurivorum, C. musicola, and C. sojae: Four Species Pathogenic to Soybean (Glycine max).</title>
        <authorList>
            <person name="Rogerio F."/>
            <person name="Boufleur T.R."/>
            <person name="Ciampi-Guillardi M."/>
            <person name="Sukno S.A."/>
            <person name="Thon M.R."/>
            <person name="Massola Junior N.S."/>
            <person name="Baroncelli R."/>
        </authorList>
    </citation>
    <scope>NUCLEOTIDE SEQUENCE [LARGE SCALE GENOMIC DNA]</scope>
    <source>
        <strain evidence="2 3">LFN0009</strain>
    </source>
</reference>
<sequence>MVKRLAYECRADRNANLIYRRSVCDSDEEDALKYACDTIDGDSEQNDGSADENKDEDEDDNQYFSVIPAEALDAITAYRDWLIRNEEIRILDMMKKFVQGTCSQGSYEDRKLCDLQGRESFQNSLQSHGLFNGPSHPWAFNTLFSVEEYCRIVGSLDVALKHEKCQEALEDDLNFDSVTTDSPLTVASYGDHNHRLDAVIQKGRLTGLGREWTHTGLARECLCESGGFHHIELR</sequence>
<feature type="region of interest" description="Disordered" evidence="1">
    <location>
        <begin position="37"/>
        <end position="59"/>
    </location>
</feature>
<protein>
    <submittedName>
        <fullName evidence="2">Uncharacterized protein</fullName>
    </submittedName>
</protein>
<dbReference type="EMBL" id="WIGN01000111">
    <property type="protein sequence ID" value="KAF6808805.1"/>
    <property type="molecule type" value="Genomic_DNA"/>
</dbReference>
<name>A0A8H6MUJ7_9PEZI</name>
<dbReference type="AlphaFoldDB" id="A0A8H6MUJ7"/>
<organism evidence="2 3">
    <name type="scientific">Colletotrichum sojae</name>
    <dbReference type="NCBI Taxonomy" id="2175907"/>
    <lineage>
        <taxon>Eukaryota</taxon>
        <taxon>Fungi</taxon>
        <taxon>Dikarya</taxon>
        <taxon>Ascomycota</taxon>
        <taxon>Pezizomycotina</taxon>
        <taxon>Sordariomycetes</taxon>
        <taxon>Hypocreomycetidae</taxon>
        <taxon>Glomerellales</taxon>
        <taxon>Glomerellaceae</taxon>
        <taxon>Colletotrichum</taxon>
        <taxon>Colletotrichum orchidearum species complex</taxon>
    </lineage>
</organism>
<accession>A0A8H6MUJ7</accession>
<gene>
    <name evidence="2" type="ORF">CSOJ01_07273</name>
</gene>
<proteinExistence type="predicted"/>
<keyword evidence="3" id="KW-1185">Reference proteome</keyword>
<evidence type="ECO:0000313" key="2">
    <source>
        <dbReference type="EMBL" id="KAF6808805.1"/>
    </source>
</evidence>
<evidence type="ECO:0000313" key="3">
    <source>
        <dbReference type="Proteomes" id="UP000652219"/>
    </source>
</evidence>
<comment type="caution">
    <text evidence="2">The sequence shown here is derived from an EMBL/GenBank/DDBJ whole genome shotgun (WGS) entry which is preliminary data.</text>
</comment>
<feature type="compositionally biased region" description="Acidic residues" evidence="1">
    <location>
        <begin position="39"/>
        <end position="59"/>
    </location>
</feature>